<dbReference type="AlphaFoldDB" id="A0A6A8G446"/>
<dbReference type="PANTHER" id="PTHR35903:SF1">
    <property type="entry name" value="FLAGELLIN B1"/>
    <property type="match status" value="1"/>
</dbReference>
<keyword evidence="6" id="KW-0282">Flagellum</keyword>
<dbReference type="InterPro" id="IPR013373">
    <property type="entry name" value="Flagellin/pilin_N_arc"/>
</dbReference>
<keyword evidence="5" id="KW-0472">Membrane</keyword>
<name>A0A6A8G446_9EURY</name>
<protein>
    <recommendedName>
        <fullName evidence="4">Flagellin</fullName>
    </recommendedName>
</protein>
<dbReference type="OrthoDB" id="102632at2157"/>
<evidence type="ECO:0000313" key="7">
    <source>
        <dbReference type="Proteomes" id="UP000443423"/>
    </source>
</evidence>
<dbReference type="GO" id="GO:0097589">
    <property type="term" value="C:archaeal-type flagellum"/>
    <property type="evidence" value="ECO:0007669"/>
    <property type="project" value="UniProtKB-SubCell"/>
</dbReference>
<comment type="caution">
    <text evidence="6">The sequence shown here is derived from an EMBL/GenBank/DDBJ whole genome shotgun (WGS) entry which is preliminary data.</text>
</comment>
<keyword evidence="5" id="KW-0812">Transmembrane</keyword>
<keyword evidence="6" id="KW-0969">Cilium</keyword>
<comment type="similarity">
    <text evidence="2 4">Belongs to the archaeal flagellin family.</text>
</comment>
<gene>
    <name evidence="6" type="ORF">GJR99_03115</name>
</gene>
<comment type="function">
    <text evidence="4">Flagellin is the subunit protein which polymerizes to form the filaments of archaeal flagella.</text>
</comment>
<dbReference type="EMBL" id="WKJQ01000001">
    <property type="protein sequence ID" value="MRW95565.1"/>
    <property type="molecule type" value="Genomic_DNA"/>
</dbReference>
<keyword evidence="3 4" id="KW-0974">Archaeal flagellum</keyword>
<evidence type="ECO:0000256" key="2">
    <source>
        <dbReference type="ARBA" id="ARBA00010256"/>
    </source>
</evidence>
<dbReference type="GO" id="GO:0005198">
    <property type="term" value="F:structural molecule activity"/>
    <property type="evidence" value="ECO:0007669"/>
    <property type="project" value="InterPro"/>
</dbReference>
<feature type="transmembrane region" description="Helical" evidence="5">
    <location>
        <begin position="12"/>
        <end position="35"/>
    </location>
</feature>
<comment type="subcellular location">
    <subcellularLocation>
        <location evidence="1 4">Archaeal flagellum</location>
    </subcellularLocation>
</comment>
<evidence type="ECO:0000256" key="1">
    <source>
        <dbReference type="ARBA" id="ARBA00004618"/>
    </source>
</evidence>
<sequence length="226" mass="23533">MFDNITEDRGQVGIGTLIVFIAMVLVAAIAAGVLVNTAGFLQATAQDAGQESVNKVTNRLDVVSVHGMVNESGNGLAVDSINLTVRLAAGSGSVSLEDTSIKYLSDETAENLVYDNATTDATGSTLGNVTKYAGDLTNNDDGLNSTEFTARKLDDGGDTSFPVLNNQADRYEIIINASVVEENGEGISTGESVKLEITSRSGGSTQVILTMPQQLAGKQDDNPVAL</sequence>
<dbReference type="Proteomes" id="UP000443423">
    <property type="component" value="Unassembled WGS sequence"/>
</dbReference>
<keyword evidence="6" id="KW-0966">Cell projection</keyword>
<dbReference type="Pfam" id="PF01917">
    <property type="entry name" value="Flagellin_arch-type"/>
    <property type="match status" value="1"/>
</dbReference>
<evidence type="ECO:0000256" key="5">
    <source>
        <dbReference type="SAM" id="Phobius"/>
    </source>
</evidence>
<evidence type="ECO:0000256" key="4">
    <source>
        <dbReference type="RuleBase" id="RU361282"/>
    </source>
</evidence>
<dbReference type="InterPro" id="IPR002774">
    <property type="entry name" value="Flagellin_arc-type"/>
</dbReference>
<organism evidence="6 7">
    <name type="scientific">Haloferax marinum</name>
    <dbReference type="NCBI Taxonomy" id="2666143"/>
    <lineage>
        <taxon>Archaea</taxon>
        <taxon>Methanobacteriati</taxon>
        <taxon>Methanobacteriota</taxon>
        <taxon>Stenosarchaea group</taxon>
        <taxon>Halobacteria</taxon>
        <taxon>Halobacteriales</taxon>
        <taxon>Haloferacaceae</taxon>
        <taxon>Haloferax</taxon>
    </lineage>
</organism>
<dbReference type="GO" id="GO:0097588">
    <property type="term" value="P:archaeal or bacterial-type flagellum-dependent cell motility"/>
    <property type="evidence" value="ECO:0007669"/>
    <property type="project" value="InterPro"/>
</dbReference>
<reference evidence="6 7" key="1">
    <citation type="submission" date="2019-11" db="EMBL/GenBank/DDBJ databases">
        <title>Whole genome sequence of Haloferax sp. MBLA0078.</title>
        <authorList>
            <person name="Seo M.-J."/>
            <person name="Cho E.-S."/>
        </authorList>
    </citation>
    <scope>NUCLEOTIDE SEQUENCE [LARGE SCALE GENOMIC DNA]</scope>
    <source>
        <strain evidence="6 7">MBLA0078</strain>
    </source>
</reference>
<dbReference type="RefSeq" id="WP_151109214.1">
    <property type="nucleotide sequence ID" value="NZ_WKJQ01000001.1"/>
</dbReference>
<keyword evidence="7" id="KW-1185">Reference proteome</keyword>
<dbReference type="NCBIfam" id="TIGR02537">
    <property type="entry name" value="arch_flag_Nterm"/>
    <property type="match status" value="1"/>
</dbReference>
<keyword evidence="5" id="KW-1133">Transmembrane helix</keyword>
<evidence type="ECO:0000256" key="3">
    <source>
        <dbReference type="ARBA" id="ARBA00022440"/>
    </source>
</evidence>
<proteinExistence type="inferred from homology"/>
<accession>A0A6A8G446</accession>
<dbReference type="PANTHER" id="PTHR35903">
    <property type="entry name" value="FLAGELLIN B1"/>
    <property type="match status" value="1"/>
</dbReference>
<evidence type="ECO:0000313" key="6">
    <source>
        <dbReference type="EMBL" id="MRW95565.1"/>
    </source>
</evidence>